<reference evidence="4 5" key="1">
    <citation type="journal article" date="2012" name="BMC Genomics">
        <title>Comparative genomics of the white-rot fungi, Phanerochaete carnosa and P. chrysosporium, to elucidate the genetic basis of the distinct wood types they colonize.</title>
        <authorList>
            <person name="Suzuki H."/>
            <person name="MacDonald J."/>
            <person name="Syed K."/>
            <person name="Salamov A."/>
            <person name="Hori C."/>
            <person name="Aerts A."/>
            <person name="Henrissat B."/>
            <person name="Wiebenga A."/>
            <person name="vanKuyk P.A."/>
            <person name="Barry K."/>
            <person name="Lindquist E."/>
            <person name="LaButti K."/>
            <person name="Lapidus A."/>
            <person name="Lucas S."/>
            <person name="Coutinho P."/>
            <person name="Gong Y."/>
            <person name="Samejima M."/>
            <person name="Mahadevan R."/>
            <person name="Abou-Zaid M."/>
            <person name="de Vries R.P."/>
            <person name="Igarashi K."/>
            <person name="Yadav J.S."/>
            <person name="Grigoriev I.V."/>
            <person name="Master E.R."/>
        </authorList>
    </citation>
    <scope>NUCLEOTIDE SEQUENCE [LARGE SCALE GENOMIC DNA]</scope>
    <source>
        <strain evidence="4 5">HHB-10118-sp</strain>
    </source>
</reference>
<evidence type="ECO:0000313" key="4">
    <source>
        <dbReference type="EMBL" id="EKM50273.1"/>
    </source>
</evidence>
<dbReference type="Proteomes" id="UP000008370">
    <property type="component" value="Unassembled WGS sequence"/>
</dbReference>
<feature type="transmembrane region" description="Helical" evidence="2">
    <location>
        <begin position="218"/>
        <end position="241"/>
    </location>
</feature>
<feature type="transmembrane region" description="Helical" evidence="2">
    <location>
        <begin position="178"/>
        <end position="197"/>
    </location>
</feature>
<keyword evidence="2" id="KW-1133">Transmembrane helix</keyword>
<dbReference type="InParanoid" id="K5VGD2"/>
<dbReference type="Pfam" id="PF20151">
    <property type="entry name" value="DUF6533"/>
    <property type="match status" value="1"/>
</dbReference>
<dbReference type="RefSeq" id="XP_007401456.1">
    <property type="nucleotide sequence ID" value="XM_007401394.1"/>
</dbReference>
<protein>
    <recommendedName>
        <fullName evidence="3">DUF6533 domain-containing protein</fullName>
    </recommendedName>
</protein>
<evidence type="ECO:0000259" key="3">
    <source>
        <dbReference type="Pfam" id="PF20151"/>
    </source>
</evidence>
<dbReference type="HOGENOM" id="CLU_053360_2_0_1"/>
<gene>
    <name evidence="4" type="ORF">PHACADRAFT_201113</name>
</gene>
<keyword evidence="2" id="KW-0812">Transmembrane</keyword>
<feature type="transmembrane region" description="Helical" evidence="2">
    <location>
        <begin position="50"/>
        <end position="71"/>
    </location>
</feature>
<keyword evidence="5" id="KW-1185">Reference proteome</keyword>
<feature type="compositionally biased region" description="Acidic residues" evidence="1">
    <location>
        <begin position="316"/>
        <end position="328"/>
    </location>
</feature>
<dbReference type="EMBL" id="JH930479">
    <property type="protein sequence ID" value="EKM50273.1"/>
    <property type="molecule type" value="Genomic_DNA"/>
</dbReference>
<feature type="transmembrane region" description="Helical" evidence="2">
    <location>
        <begin position="20"/>
        <end position="38"/>
    </location>
</feature>
<evidence type="ECO:0000256" key="1">
    <source>
        <dbReference type="SAM" id="MobiDB-lite"/>
    </source>
</evidence>
<keyword evidence="2" id="KW-0472">Membrane</keyword>
<feature type="compositionally biased region" description="Polar residues" evidence="1">
    <location>
        <begin position="283"/>
        <end position="295"/>
    </location>
</feature>
<dbReference type="InterPro" id="IPR045340">
    <property type="entry name" value="DUF6533"/>
</dbReference>
<organism evidence="4 5">
    <name type="scientific">Phanerochaete carnosa (strain HHB-10118-sp)</name>
    <name type="common">White-rot fungus</name>
    <name type="synonym">Peniophora carnosa</name>
    <dbReference type="NCBI Taxonomy" id="650164"/>
    <lineage>
        <taxon>Eukaryota</taxon>
        <taxon>Fungi</taxon>
        <taxon>Dikarya</taxon>
        <taxon>Basidiomycota</taxon>
        <taxon>Agaricomycotina</taxon>
        <taxon>Agaricomycetes</taxon>
        <taxon>Polyporales</taxon>
        <taxon>Phanerochaetaceae</taxon>
        <taxon>Phanerochaete</taxon>
    </lineage>
</organism>
<feature type="transmembrane region" description="Helical" evidence="2">
    <location>
        <begin position="91"/>
        <end position="113"/>
    </location>
</feature>
<accession>K5VGD2</accession>
<feature type="transmembrane region" description="Helical" evidence="2">
    <location>
        <begin position="120"/>
        <end position="138"/>
    </location>
</feature>
<dbReference type="KEGG" id="pco:PHACADRAFT_201113"/>
<feature type="transmembrane region" description="Helical" evidence="2">
    <location>
        <begin position="247"/>
        <end position="267"/>
    </location>
</feature>
<dbReference type="GeneID" id="18911567"/>
<feature type="domain" description="DUF6533" evidence="3">
    <location>
        <begin position="21"/>
        <end position="66"/>
    </location>
</feature>
<name>K5VGD2_PHACS</name>
<proteinExistence type="predicted"/>
<feature type="region of interest" description="Disordered" evidence="1">
    <location>
        <begin position="311"/>
        <end position="339"/>
    </location>
</feature>
<evidence type="ECO:0000313" key="5">
    <source>
        <dbReference type="Proteomes" id="UP000008370"/>
    </source>
</evidence>
<feature type="region of interest" description="Disordered" evidence="1">
    <location>
        <begin position="278"/>
        <end position="298"/>
    </location>
</feature>
<dbReference type="AlphaFoldDB" id="K5VGD2"/>
<evidence type="ECO:0000256" key="2">
    <source>
        <dbReference type="SAM" id="Phobius"/>
    </source>
</evidence>
<sequence length="339" mass="37665">MSAPSNQALVQAYSRFATGDYITIAASCLAIYEFLVTIGDEIKIVWKRPITVRAVLLGSVRWCMLLAAILNFQLTLSSPKCLLQDCAPPDILYWVLVLVQFLQAALFSALRVFAIWNRSYVWSLVVFVLSIVSFVTNLNDAAMTKYELVMYPLTGISCIEESQLSARAYDIRAFRVVYITRGSLILADAIVLVLTWIKTFGHWMNARRLNMRVSLATCLLRDGTIYFIVLLAINMTQLLTFNFSAEASLVGPLVTTLPPLLISRFMINLRAAGSPMSDHSVHISDQQQGQPTLQFGRSGDRLGNCGGTLQNGWNDELCEEESDAAGVEEEGRRETTAEA</sequence>
<feature type="compositionally biased region" description="Basic and acidic residues" evidence="1">
    <location>
        <begin position="329"/>
        <end position="339"/>
    </location>
</feature>